<evidence type="ECO:0000313" key="5">
    <source>
        <dbReference type="Proteomes" id="UP000093111"/>
    </source>
</evidence>
<feature type="region of interest" description="Disordered" evidence="1">
    <location>
        <begin position="25"/>
        <end position="54"/>
    </location>
</feature>
<name>A0A1C7NUY1_9HYPH</name>
<evidence type="ECO:0000313" key="4">
    <source>
        <dbReference type="EMBL" id="OBZ92790.1"/>
    </source>
</evidence>
<dbReference type="EMBL" id="LGLV01000018">
    <property type="protein sequence ID" value="OBZ92790.1"/>
    <property type="molecule type" value="Genomic_DNA"/>
</dbReference>
<dbReference type="Pfam" id="PF05239">
    <property type="entry name" value="PRC"/>
    <property type="match status" value="2"/>
</dbReference>
<dbReference type="PANTHER" id="PTHR36505">
    <property type="entry name" value="BLR1072 PROTEIN"/>
    <property type="match status" value="1"/>
</dbReference>
<organism evidence="4 5">
    <name type="scientific">Pararhizobium polonicum</name>
    <dbReference type="NCBI Taxonomy" id="1612624"/>
    <lineage>
        <taxon>Bacteria</taxon>
        <taxon>Pseudomonadati</taxon>
        <taxon>Pseudomonadota</taxon>
        <taxon>Alphaproteobacteria</taxon>
        <taxon>Hyphomicrobiales</taxon>
        <taxon>Rhizobiaceae</taxon>
        <taxon>Rhizobium/Agrobacterium group</taxon>
        <taxon>Pararhizobium</taxon>
    </lineage>
</organism>
<gene>
    <name evidence="4" type="ORF">ADU59_25345</name>
</gene>
<proteinExistence type="predicted"/>
<dbReference type="Proteomes" id="UP000093111">
    <property type="component" value="Unassembled WGS sequence"/>
</dbReference>
<feature type="domain" description="PRC-barrel" evidence="3">
    <location>
        <begin position="58"/>
        <end position="137"/>
    </location>
</feature>
<keyword evidence="2" id="KW-0732">Signal</keyword>
<feature type="signal peptide" evidence="2">
    <location>
        <begin position="1"/>
        <end position="25"/>
    </location>
</feature>
<feature type="domain" description="PRC-barrel" evidence="3">
    <location>
        <begin position="222"/>
        <end position="277"/>
    </location>
</feature>
<dbReference type="Gene3D" id="2.30.30.240">
    <property type="entry name" value="PRC-barrel domain"/>
    <property type="match status" value="2"/>
</dbReference>
<dbReference type="InterPro" id="IPR027275">
    <property type="entry name" value="PRC-brl_dom"/>
</dbReference>
<feature type="chain" id="PRO_5008889930" description="PRC-barrel domain-containing protein" evidence="2">
    <location>
        <begin position="26"/>
        <end position="325"/>
    </location>
</feature>
<keyword evidence="5" id="KW-1185">Reference proteome</keyword>
<protein>
    <recommendedName>
        <fullName evidence="3">PRC-barrel domain-containing protein</fullName>
    </recommendedName>
</protein>
<comment type="caution">
    <text evidence="4">The sequence shown here is derived from an EMBL/GenBank/DDBJ whole genome shotgun (WGS) entry which is preliminary data.</text>
</comment>
<dbReference type="SUPFAM" id="SSF50346">
    <property type="entry name" value="PRC-barrel domain"/>
    <property type="match status" value="2"/>
</dbReference>
<dbReference type="AlphaFoldDB" id="A0A1C7NUY1"/>
<dbReference type="InterPro" id="IPR011033">
    <property type="entry name" value="PRC_barrel-like_sf"/>
</dbReference>
<reference evidence="4 5" key="1">
    <citation type="journal article" date="2016" name="Syst. Appl. Microbiol.">
        <title>Pararhizobium polonicum sp. nov. isolated from tumors on stone fruit rootstocks.</title>
        <authorList>
            <person name="Pulawska J."/>
            <person name="Kuzmanovic N."/>
            <person name="Willems A."/>
            <person name="Pothier J.F."/>
        </authorList>
    </citation>
    <scope>NUCLEOTIDE SEQUENCE [LARGE SCALE GENOMIC DNA]</scope>
    <source>
        <strain evidence="4 5">F5.1</strain>
    </source>
</reference>
<sequence length="325" mass="33038">MRTLLATTALAALLASGVPTPSAWAQEAATKADPAKAASSNSDPSKQGPAGYSSAAPEQVLATSVLGKTVYTGVDEQGEAIGDVNDVVINANGGAEALVIGVGGFLGMGEKDVAINFDRVSWSDRDGQRIIVVSATKEELQAAPEFERTAIMDGVAATVPEDKNAAAPSAAPVITDEAAEATAPAIGTTPEMTDPDIKPPVDPGVTAATPPDEMQPVDPALISADKLIGTDVKVADDTKVGEIGDVILSKDGKVEAYVIDVGGFLGIGQKPVAMSAESVEVMADASGTMTIYSPFTKAQLESQAAYDAEAYKANPRGVILATPAN</sequence>
<evidence type="ECO:0000259" key="3">
    <source>
        <dbReference type="Pfam" id="PF05239"/>
    </source>
</evidence>
<evidence type="ECO:0000256" key="1">
    <source>
        <dbReference type="SAM" id="MobiDB-lite"/>
    </source>
</evidence>
<feature type="compositionally biased region" description="Low complexity" evidence="1">
    <location>
        <begin position="25"/>
        <end position="38"/>
    </location>
</feature>
<dbReference type="PANTHER" id="PTHR36505:SF1">
    <property type="entry name" value="BLR1072 PROTEIN"/>
    <property type="match status" value="1"/>
</dbReference>
<dbReference type="STRING" id="1612624.ADU59_25345"/>
<accession>A0A1C7NUY1</accession>
<evidence type="ECO:0000256" key="2">
    <source>
        <dbReference type="SAM" id="SignalP"/>
    </source>
</evidence>
<dbReference type="PATRIC" id="fig|1612624.7.peg.2779"/>